<feature type="domain" description="Thioredoxin" evidence="2">
    <location>
        <begin position="618"/>
        <end position="801"/>
    </location>
</feature>
<dbReference type="Proteomes" id="UP001374803">
    <property type="component" value="Chromosome"/>
</dbReference>
<dbReference type="InterPro" id="IPR013766">
    <property type="entry name" value="Thioredoxin_domain"/>
</dbReference>
<keyword evidence="4" id="KW-1185">Reference proteome</keyword>
<dbReference type="PANTHER" id="PTHR43747">
    <property type="entry name" value="FAD-BINDING PROTEIN"/>
    <property type="match status" value="1"/>
</dbReference>
<dbReference type="RefSeq" id="WP_394834228.1">
    <property type="nucleotide sequence ID" value="NZ_CP089929.1"/>
</dbReference>
<dbReference type="PANTHER" id="PTHR43747:SF1">
    <property type="entry name" value="SLR1998 PROTEIN"/>
    <property type="match status" value="1"/>
</dbReference>
<evidence type="ECO:0000313" key="4">
    <source>
        <dbReference type="Proteomes" id="UP001374803"/>
    </source>
</evidence>
<dbReference type="Pfam" id="PF01494">
    <property type="entry name" value="FAD_binding_3"/>
    <property type="match status" value="1"/>
</dbReference>
<dbReference type="EMBL" id="CP089983">
    <property type="protein sequence ID" value="WXB04584.1"/>
    <property type="molecule type" value="Genomic_DNA"/>
</dbReference>
<gene>
    <name evidence="3" type="ORF">LVJ94_47790</name>
</gene>
<dbReference type="CDD" id="cd02970">
    <property type="entry name" value="PRX_like2"/>
    <property type="match status" value="1"/>
</dbReference>
<reference evidence="3" key="1">
    <citation type="submission" date="2021-12" db="EMBL/GenBank/DDBJ databases">
        <title>Discovery of the Pendulisporaceae a myxobacterial family with distinct sporulation behavior and unique specialized metabolism.</title>
        <authorList>
            <person name="Garcia R."/>
            <person name="Popoff A."/>
            <person name="Bader C.D."/>
            <person name="Loehr J."/>
            <person name="Walesch S."/>
            <person name="Walt C."/>
            <person name="Boldt J."/>
            <person name="Bunk B."/>
            <person name="Haeckl F.J.F.P.J."/>
            <person name="Gunesch A.P."/>
            <person name="Birkelbach J."/>
            <person name="Nuebel U."/>
            <person name="Pietschmann T."/>
            <person name="Bach T."/>
            <person name="Mueller R."/>
        </authorList>
    </citation>
    <scope>NUCLEOTIDE SEQUENCE</scope>
    <source>
        <strain evidence="3">MSr11367</strain>
    </source>
</reference>
<dbReference type="Pfam" id="PF00578">
    <property type="entry name" value="AhpC-TSA"/>
    <property type="match status" value="1"/>
</dbReference>
<sequence length="828" mass="94150">MDDMMEQNGQLPVHETEVAIIGAGILGLTNALAYAKRGIKVTLIDDIVNQKRSFKVGESLLIFSNPFLRAIGGLDDFIHGSFPKDGVWFNYGMEGKESFDDVTEWAFQSKIPQRWQDAVIDKKLFRAMFYDAQIVRPEAEDLMREQVRANPNIRFLDSVKVKNFTIADDDGSQHVLDWECGTTKNLGTVKARWLLDCSGRVRLLAKTLNHAMEERVMDDGFQTTAVWAQLDGIEDELFGEPWVFEFQDGKKAVRDRNTAHLWGDGYWIWVIRLTDKRISIGATFDQRKPPPGKTAKDQFWNLINRYPLLTRALKEENVLEFRYYKNVQYMTDTFVSHRRYGMVGDAGSIIDAYYSQGVSLSLVTSWHIQNIVQQDLRESSLDRTYIDRVNEATRQDWFMMRSMVKEKYTEAIKDPRFFILSHLLDLTVFSCIIVQRWKLVRWLVETDCNTDNENDYHRRSRERLKKTLFYSRTPPWGLLGPERVQKLQRRFQEGLGARARWRLENGVELAGIKSIVRVNAGMPNLFKTIFGKAKEMIDASPDEVIEPEFMRITGKEEAPLPMRLGGPTMLMLFLSMYGYDWAETEVRKAVHKLRGGKAMKSMEPQPMMPRTAPSASALHYGDRMPDVMLQADDGKNVRLSDYWSEKPTAFVFIRHFGCPHCRVELVRLNRARAQIEQAGGRVVAISMGDVAKAAEFKKALKLDFPVLADPSEKAYEACNILLQPNTLKDNLGSFRTDAPLFAAMMAKGEYGKFVFGGNDLRLGGTVIADREGRVGYVYRATQSSGAAPFDDLLKTFGQLGRGGRPMVNGMNAAADPVTLMDQTAPAVG</sequence>
<organism evidence="3 4">
    <name type="scientific">Pendulispora rubella</name>
    <dbReference type="NCBI Taxonomy" id="2741070"/>
    <lineage>
        <taxon>Bacteria</taxon>
        <taxon>Pseudomonadati</taxon>
        <taxon>Myxococcota</taxon>
        <taxon>Myxococcia</taxon>
        <taxon>Myxococcales</taxon>
        <taxon>Sorangiineae</taxon>
        <taxon>Pendulisporaceae</taxon>
        <taxon>Pendulispora</taxon>
    </lineage>
</organism>
<evidence type="ECO:0000256" key="1">
    <source>
        <dbReference type="ARBA" id="ARBA00007801"/>
    </source>
</evidence>
<evidence type="ECO:0000313" key="3">
    <source>
        <dbReference type="EMBL" id="WXB04584.1"/>
    </source>
</evidence>
<evidence type="ECO:0000259" key="2">
    <source>
        <dbReference type="PROSITE" id="PS51352"/>
    </source>
</evidence>
<dbReference type="SUPFAM" id="SSF51905">
    <property type="entry name" value="FAD/NAD(P)-binding domain"/>
    <property type="match status" value="1"/>
</dbReference>
<dbReference type="SUPFAM" id="SSF52833">
    <property type="entry name" value="Thioredoxin-like"/>
    <property type="match status" value="1"/>
</dbReference>
<dbReference type="InterPro" id="IPR050816">
    <property type="entry name" value="Flavin-dep_Halogenase_NPB"/>
</dbReference>
<dbReference type="InterPro" id="IPR002938">
    <property type="entry name" value="FAD-bd"/>
</dbReference>
<dbReference type="Gene3D" id="3.40.30.10">
    <property type="entry name" value="Glutaredoxin"/>
    <property type="match status" value="1"/>
</dbReference>
<dbReference type="Gene3D" id="3.50.50.60">
    <property type="entry name" value="FAD/NAD(P)-binding domain"/>
    <property type="match status" value="1"/>
</dbReference>
<name>A0ABZ2L0W5_9BACT</name>
<protein>
    <submittedName>
        <fullName evidence="3">Redoxin domain-containing protein</fullName>
    </submittedName>
</protein>
<proteinExistence type="inferred from homology"/>
<dbReference type="InterPro" id="IPR036188">
    <property type="entry name" value="FAD/NAD-bd_sf"/>
</dbReference>
<dbReference type="PROSITE" id="PS51352">
    <property type="entry name" value="THIOREDOXIN_2"/>
    <property type="match status" value="1"/>
</dbReference>
<dbReference type="InterPro" id="IPR036249">
    <property type="entry name" value="Thioredoxin-like_sf"/>
</dbReference>
<dbReference type="InterPro" id="IPR000866">
    <property type="entry name" value="AhpC/TSA"/>
</dbReference>
<comment type="similarity">
    <text evidence="1">Belongs to the PheA/TfdB FAD monooxygenase family.</text>
</comment>
<accession>A0ABZ2L0W5</accession>